<dbReference type="InterPro" id="IPR000089">
    <property type="entry name" value="Biotin_lipoyl"/>
</dbReference>
<feature type="domain" description="Lipoyl-binding" evidence="5">
    <location>
        <begin position="1041"/>
        <end position="1123"/>
    </location>
</feature>
<evidence type="ECO:0000256" key="4">
    <source>
        <dbReference type="SAM" id="MobiDB-lite"/>
    </source>
</evidence>
<dbReference type="InterPro" id="IPR002930">
    <property type="entry name" value="GCV_H"/>
</dbReference>
<dbReference type="Gene3D" id="2.40.50.100">
    <property type="match status" value="1"/>
</dbReference>
<dbReference type="InterPro" id="IPR018247">
    <property type="entry name" value="EF_Hand_1_Ca_BS"/>
</dbReference>
<dbReference type="CDD" id="cd06848">
    <property type="entry name" value="GCS_H"/>
    <property type="match status" value="1"/>
</dbReference>
<feature type="compositionally biased region" description="Low complexity" evidence="4">
    <location>
        <begin position="562"/>
        <end position="572"/>
    </location>
</feature>
<feature type="region of interest" description="Disordered" evidence="4">
    <location>
        <begin position="538"/>
        <end position="590"/>
    </location>
</feature>
<dbReference type="PANTHER" id="PTHR11715:SF3">
    <property type="entry name" value="GLYCINE CLEAVAGE SYSTEM H PROTEIN-RELATED"/>
    <property type="match status" value="1"/>
</dbReference>
<organism evidence="6 7">
    <name type="scientific">Prorocentrum cordatum</name>
    <dbReference type="NCBI Taxonomy" id="2364126"/>
    <lineage>
        <taxon>Eukaryota</taxon>
        <taxon>Sar</taxon>
        <taxon>Alveolata</taxon>
        <taxon>Dinophyceae</taxon>
        <taxon>Prorocentrales</taxon>
        <taxon>Prorocentraceae</taxon>
        <taxon>Prorocentrum</taxon>
    </lineage>
</organism>
<dbReference type="Pfam" id="PF01597">
    <property type="entry name" value="GCV_H"/>
    <property type="match status" value="1"/>
</dbReference>
<reference evidence="6" key="1">
    <citation type="submission" date="2023-10" db="EMBL/GenBank/DDBJ databases">
        <authorList>
            <person name="Chen Y."/>
            <person name="Shah S."/>
            <person name="Dougan E. K."/>
            <person name="Thang M."/>
            <person name="Chan C."/>
        </authorList>
    </citation>
    <scope>NUCLEOTIDE SEQUENCE [LARGE SCALE GENOMIC DNA]</scope>
</reference>
<sequence>MGDFNFRALPADPEEAQAAGRREEHGPRPPRHWRAGLRGYTELQPAEPTHWAQNRGTYSSIDRIYVGAPQWLQCQTWMQLSNGGDPRELHCSGLSDHTLLTLAWSRHPPARRDPDRPAPIPDYICKLPRYRELVGLYVAALPLERLPAPERLLVSTRLLQAAAKEVQNEELRTMSWTRRSTATIWRQMARACWREDWRLADLLCRRHPWAQEFLDVDTTRRTVVMKRPDEFHRRHALAQRRFMAQRGREAEADAAAAQGCPPPGPESEDQARRAKSELMRLRGQQRALRRRAALWSPFSARRCLGAVKAQRGAVTAPLDKAAALASHWGAVFDPEPQTPGRKQWRERTGRQYIQCHGLQRYDWEALGPPTKQDIARGIASARASAPGVDGLPARAWGAHPALADALTAAMHWQMDGLPLGIAFNDSILICPPKGDEPDDVIGQPVSRGAEDTRPLSLRNSGAKIISWALNAKLKRAVAASVCWTQRGFLTGRNFCENLVEGDAFARMAGMMAAAAGPRARSGPPPAYLNDSLRPESPAAAGCGAGGAGARSRPKSPPAAGCGVSAPAARAPAGKGGAPAGGGSGLRPGVGDVLLNPSSTEWLKLDPAELRGLGPPRPFLCSYDYSRAFPSVFQDWLWWVLEEWEIPQPLLNGLQMQYSEVRALDSGPTREELFRVRSGVLQGDPASGSLYAAGEHPFCQDMAKHLEGRRRGVGRWCVDDLLTVTLQLVGLRVVGRIMKASALLANLVLKEEKCVCVPLWAPLSAEVEEEARQILGSVSERWRLFRIAPMAKALGVLLGPAASTDLQWAPTLEKWEWRAGQIAAAPYDAQTAVQVYHERALAVASYKAQLIPLPKRLPKAEHHVLCRLLRAPGSWLGLLDFSALDLLALTPIHLLGDLCAAARVRTATQTLVTWRAMARALRETAARCLSLEALGRGLAWPGFWEARPLAMLLEEAATLLGSETALRVASLEAEAALMRALALPDRRSGLAARVRKRLQKWFAIPPATRRAPAVWGVPALRAFSSVKYQASHEWLRLDANGEGTLGISDFAQGALGEVVYVDLPSEGATFKTKDTICTLESVKAVGEAYAPVDCEVIEVNEKLNDEPTLVNSSCMEDGWLVKIKYTGDLSHLMDQAAYEKHLEDTKEE</sequence>
<dbReference type="NCBIfam" id="TIGR00527">
    <property type="entry name" value="gcvH"/>
    <property type="match status" value="1"/>
</dbReference>
<dbReference type="NCBIfam" id="NF002270">
    <property type="entry name" value="PRK01202.1"/>
    <property type="match status" value="1"/>
</dbReference>
<keyword evidence="7" id="KW-1185">Reference proteome</keyword>
<dbReference type="SUPFAM" id="SSF51230">
    <property type="entry name" value="Single hybrid motif"/>
    <property type="match status" value="1"/>
</dbReference>
<gene>
    <name evidence="6" type="ORF">PCOR1329_LOCUS10835</name>
</gene>
<feature type="compositionally biased region" description="Gly residues" evidence="4">
    <location>
        <begin position="573"/>
        <end position="587"/>
    </location>
</feature>
<accession>A0ABN9QDN6</accession>
<comment type="cofactor">
    <cofactor evidence="1">
        <name>(R)-lipoate</name>
        <dbReference type="ChEBI" id="CHEBI:83088"/>
    </cofactor>
</comment>
<comment type="caution">
    <text evidence="6">The sequence shown here is derived from an EMBL/GenBank/DDBJ whole genome shotgun (WGS) entry which is preliminary data.</text>
</comment>
<evidence type="ECO:0000256" key="2">
    <source>
        <dbReference type="ARBA" id="ARBA00009249"/>
    </source>
</evidence>
<feature type="region of interest" description="Disordered" evidence="4">
    <location>
        <begin position="1"/>
        <end position="34"/>
    </location>
</feature>
<name>A0ABN9QDN6_9DINO</name>
<protein>
    <recommendedName>
        <fullName evidence="5">Lipoyl-binding domain-containing protein</fullName>
    </recommendedName>
</protein>
<dbReference type="PROSITE" id="PS00018">
    <property type="entry name" value="EF_HAND_1"/>
    <property type="match status" value="1"/>
</dbReference>
<evidence type="ECO:0000256" key="1">
    <source>
        <dbReference type="ARBA" id="ARBA00001938"/>
    </source>
</evidence>
<dbReference type="InterPro" id="IPR033753">
    <property type="entry name" value="GCV_H/Fam206"/>
</dbReference>
<evidence type="ECO:0000313" key="6">
    <source>
        <dbReference type="EMBL" id="CAK0803798.1"/>
    </source>
</evidence>
<dbReference type="EMBL" id="CAUYUJ010003091">
    <property type="protein sequence ID" value="CAK0803798.1"/>
    <property type="molecule type" value="Genomic_DNA"/>
</dbReference>
<feature type="region of interest" description="Disordered" evidence="4">
    <location>
        <begin position="244"/>
        <end position="274"/>
    </location>
</feature>
<evidence type="ECO:0000259" key="5">
    <source>
        <dbReference type="PROSITE" id="PS50968"/>
    </source>
</evidence>
<dbReference type="PROSITE" id="PS50968">
    <property type="entry name" value="BIOTINYL_LIPOYL"/>
    <property type="match status" value="1"/>
</dbReference>
<evidence type="ECO:0000256" key="3">
    <source>
        <dbReference type="ARBA" id="ARBA00022823"/>
    </source>
</evidence>
<proteinExistence type="inferred from homology"/>
<dbReference type="InterPro" id="IPR011053">
    <property type="entry name" value="Single_hybrid_motif"/>
</dbReference>
<dbReference type="InterPro" id="IPR017453">
    <property type="entry name" value="GCV_H_sub"/>
</dbReference>
<evidence type="ECO:0000313" key="7">
    <source>
        <dbReference type="Proteomes" id="UP001189429"/>
    </source>
</evidence>
<dbReference type="PANTHER" id="PTHR11715">
    <property type="entry name" value="GLYCINE CLEAVAGE SYSTEM H PROTEIN"/>
    <property type="match status" value="1"/>
</dbReference>
<dbReference type="HAMAP" id="MF_00272">
    <property type="entry name" value="GcvH"/>
    <property type="match status" value="1"/>
</dbReference>
<dbReference type="Proteomes" id="UP001189429">
    <property type="component" value="Unassembled WGS sequence"/>
</dbReference>
<comment type="similarity">
    <text evidence="2">Belongs to the GcvH family.</text>
</comment>
<keyword evidence="3" id="KW-0450">Lipoyl</keyword>